<comment type="caution">
    <text evidence="3">The sequence shown here is derived from an EMBL/GenBank/DDBJ whole genome shotgun (WGS) entry which is preliminary data.</text>
</comment>
<organism evidence="3 4">
    <name type="scientific">Caerostris extrusa</name>
    <name type="common">Bark spider</name>
    <name type="synonym">Caerostris bankana</name>
    <dbReference type="NCBI Taxonomy" id="172846"/>
    <lineage>
        <taxon>Eukaryota</taxon>
        <taxon>Metazoa</taxon>
        <taxon>Ecdysozoa</taxon>
        <taxon>Arthropoda</taxon>
        <taxon>Chelicerata</taxon>
        <taxon>Arachnida</taxon>
        <taxon>Araneae</taxon>
        <taxon>Araneomorphae</taxon>
        <taxon>Entelegynae</taxon>
        <taxon>Araneoidea</taxon>
        <taxon>Araneidae</taxon>
        <taxon>Caerostris</taxon>
    </lineage>
</organism>
<dbReference type="AlphaFoldDB" id="A0AAV4X126"/>
<evidence type="ECO:0000313" key="4">
    <source>
        <dbReference type="Proteomes" id="UP001054945"/>
    </source>
</evidence>
<name>A0AAV4X126_CAEEX</name>
<evidence type="ECO:0000256" key="2">
    <source>
        <dbReference type="SAM" id="SignalP"/>
    </source>
</evidence>
<feature type="chain" id="PRO_5043932570" evidence="2">
    <location>
        <begin position="18"/>
        <end position="306"/>
    </location>
</feature>
<reference evidence="3 4" key="1">
    <citation type="submission" date="2021-06" db="EMBL/GenBank/DDBJ databases">
        <title>Caerostris extrusa draft genome.</title>
        <authorList>
            <person name="Kono N."/>
            <person name="Arakawa K."/>
        </authorList>
    </citation>
    <scope>NUCLEOTIDE SEQUENCE [LARGE SCALE GENOMIC DNA]</scope>
</reference>
<accession>A0AAV4X126</accession>
<evidence type="ECO:0000313" key="3">
    <source>
        <dbReference type="EMBL" id="GIY87529.1"/>
    </source>
</evidence>
<dbReference type="EMBL" id="BPLR01016948">
    <property type="protein sequence ID" value="GIY87529.1"/>
    <property type="molecule type" value="Genomic_DNA"/>
</dbReference>
<protein>
    <submittedName>
        <fullName evidence="3">Uncharacterized protein</fullName>
    </submittedName>
</protein>
<evidence type="ECO:0000256" key="1">
    <source>
        <dbReference type="SAM" id="Coils"/>
    </source>
</evidence>
<keyword evidence="4" id="KW-1185">Reference proteome</keyword>
<keyword evidence="2" id="KW-0732">Signal</keyword>
<feature type="signal peptide" evidence="2">
    <location>
        <begin position="1"/>
        <end position="17"/>
    </location>
</feature>
<dbReference type="Proteomes" id="UP001054945">
    <property type="component" value="Unassembled WGS sequence"/>
</dbReference>
<feature type="coiled-coil region" evidence="1">
    <location>
        <begin position="39"/>
        <end position="66"/>
    </location>
</feature>
<gene>
    <name evidence="3" type="ORF">CEXT_715301</name>
</gene>
<keyword evidence="1" id="KW-0175">Coiled coil</keyword>
<proteinExistence type="predicted"/>
<sequence length="306" mass="35158">MLKIHLIPLLLIKKKSASSCAEIDNLEVEAIQDGNVDYINFLTNSETELKNNYHELKTELHDLNEVTNEIRNMPLNDIPLEEITSTSLKIHTQEHSDCSSISNGCLEIKELKSNDADLSNISSKERVNIELPNQKQSWNLVWYKNKTKDGKTSDTSKVISLTKPVTSNKTYLTWKKSKAVSKKATKNKQDMNFPDMQQEVSKNTKEEIELAFKAWKRKKDEVLKQRIVEKFNQDEQLNIASMMDKNERKMEADAAFSASARDFSDVKKVPNHLDNSRLPSNKALEEKRLANIKRKLLDLDKTGCYQ</sequence>